<evidence type="ECO:0000256" key="1">
    <source>
        <dbReference type="SAM" id="MobiDB-lite"/>
    </source>
</evidence>
<feature type="compositionally biased region" description="Polar residues" evidence="1">
    <location>
        <begin position="190"/>
        <end position="201"/>
    </location>
</feature>
<proteinExistence type="predicted"/>
<accession>A0A2N9G7Y5</accession>
<reference evidence="2" key="1">
    <citation type="submission" date="2018-02" db="EMBL/GenBank/DDBJ databases">
        <authorList>
            <person name="Cohen D.B."/>
            <person name="Kent A.D."/>
        </authorList>
    </citation>
    <scope>NUCLEOTIDE SEQUENCE</scope>
</reference>
<feature type="region of interest" description="Disordered" evidence="1">
    <location>
        <begin position="190"/>
        <end position="217"/>
    </location>
</feature>
<dbReference type="EMBL" id="OIVN01001899">
    <property type="protein sequence ID" value="SPC98766.1"/>
    <property type="molecule type" value="Genomic_DNA"/>
</dbReference>
<sequence>MTCLFTTSSASKIISYPDGCGRYDDTAALAGVETSTKISDDIIAEAAQDVAVDTSNNVARGTADKIAAGFANVTTSSSGAAAEEIKDEDDEIDAAKAISDEGTIAAEVVFDDEATATDASSGEEGAVAETNTDEDNISMDELEVAEASFDNVPVASASNPRSVERAIDEYTVVGTVISAVRVAEAEPIAVTSSGGTTQDNPSKSDSRTDPLLFDSSPSTRHYVRRAHRESIVSTDSERTFTATLMVPTLSGPLRESGGAVLAPVVIAAVVSATATVQENETVPAAAEETLSSEEVPVHISDIPEGNVIEDTPVDEDLVVGTDSGTGVTEIGCAEVAANEDPVQADATLDSDVPAREGAFTQDPTDDVSMEDMADTHDSYDAVLAGTEDHVASTQATDMEVAAPVAAYMSPIKIAGNGNKVVAEEERKHQTAAVESAARGQSGLLSATRSATLGSSVLAEMDAFSREFDLPRGGVRFLEALWKKYGNCSAYLKLVKRIVVGVTAAAYGVVAEAADDVVAKVADEEIAPKIRTMIRKVIILSSLLESAFSTPQWSRQKCEGCFCDGATWRAEGDHDVDFGLEKRESNPKFNRGPKARPKG</sequence>
<name>A0A2N9G7Y5_FAGSY</name>
<feature type="region of interest" description="Disordered" evidence="1">
    <location>
        <begin position="578"/>
        <end position="598"/>
    </location>
</feature>
<evidence type="ECO:0000313" key="2">
    <source>
        <dbReference type="EMBL" id="SPC98766.1"/>
    </source>
</evidence>
<gene>
    <name evidence="2" type="ORF">FSB_LOCUS26648</name>
</gene>
<dbReference type="AlphaFoldDB" id="A0A2N9G7Y5"/>
<protein>
    <submittedName>
        <fullName evidence="2">Uncharacterized protein</fullName>
    </submittedName>
</protein>
<organism evidence="2">
    <name type="scientific">Fagus sylvatica</name>
    <name type="common">Beechnut</name>
    <dbReference type="NCBI Taxonomy" id="28930"/>
    <lineage>
        <taxon>Eukaryota</taxon>
        <taxon>Viridiplantae</taxon>
        <taxon>Streptophyta</taxon>
        <taxon>Embryophyta</taxon>
        <taxon>Tracheophyta</taxon>
        <taxon>Spermatophyta</taxon>
        <taxon>Magnoliopsida</taxon>
        <taxon>eudicotyledons</taxon>
        <taxon>Gunneridae</taxon>
        <taxon>Pentapetalae</taxon>
        <taxon>rosids</taxon>
        <taxon>fabids</taxon>
        <taxon>Fagales</taxon>
        <taxon>Fagaceae</taxon>
        <taxon>Fagus</taxon>
    </lineage>
</organism>